<dbReference type="OrthoDB" id="1683520at2759"/>
<dbReference type="CDD" id="cd01837">
    <property type="entry name" value="SGNH_plant_lipase_like"/>
    <property type="match status" value="1"/>
</dbReference>
<keyword evidence="10" id="KW-1185">Reference proteome</keyword>
<keyword evidence="7" id="KW-0443">Lipid metabolism</keyword>
<dbReference type="InterPro" id="IPR051238">
    <property type="entry name" value="GDSL_esterase/lipase"/>
</dbReference>
<dbReference type="Pfam" id="PF00657">
    <property type="entry name" value="Lipase_GDSL"/>
    <property type="match status" value="1"/>
</dbReference>
<organism evidence="9 10">
    <name type="scientific">Capsicum baccatum</name>
    <name type="common">Peruvian pepper</name>
    <dbReference type="NCBI Taxonomy" id="33114"/>
    <lineage>
        <taxon>Eukaryota</taxon>
        <taxon>Viridiplantae</taxon>
        <taxon>Streptophyta</taxon>
        <taxon>Embryophyta</taxon>
        <taxon>Tracheophyta</taxon>
        <taxon>Spermatophyta</taxon>
        <taxon>Magnoliopsida</taxon>
        <taxon>eudicotyledons</taxon>
        <taxon>Gunneridae</taxon>
        <taxon>Pentapetalae</taxon>
        <taxon>asterids</taxon>
        <taxon>lamiids</taxon>
        <taxon>Solanales</taxon>
        <taxon>Solanaceae</taxon>
        <taxon>Solanoideae</taxon>
        <taxon>Capsiceae</taxon>
        <taxon>Capsicum</taxon>
    </lineage>
</organism>
<dbReference type="PANTHER" id="PTHR45650:SF83">
    <property type="entry name" value="ZINC FINGER PROTEIN"/>
    <property type="match status" value="1"/>
</dbReference>
<evidence type="ECO:0000256" key="1">
    <source>
        <dbReference type="ARBA" id="ARBA00004613"/>
    </source>
</evidence>
<dbReference type="AlphaFoldDB" id="A0A2G2WWG9"/>
<evidence type="ECO:0000313" key="10">
    <source>
        <dbReference type="Proteomes" id="UP000224567"/>
    </source>
</evidence>
<gene>
    <name evidence="9" type="ORF">CQW23_09324</name>
</gene>
<dbReference type="InterPro" id="IPR001087">
    <property type="entry name" value="GDSL"/>
</dbReference>
<evidence type="ECO:0000256" key="7">
    <source>
        <dbReference type="ARBA" id="ARBA00023098"/>
    </source>
</evidence>
<dbReference type="GO" id="GO:0016788">
    <property type="term" value="F:hydrolase activity, acting on ester bonds"/>
    <property type="evidence" value="ECO:0007669"/>
    <property type="project" value="InterPro"/>
</dbReference>
<evidence type="ECO:0000256" key="3">
    <source>
        <dbReference type="ARBA" id="ARBA00022525"/>
    </source>
</evidence>
<keyword evidence="6" id="KW-0442">Lipid degradation</keyword>
<name>A0A2G2WWG9_CAPBA</name>
<evidence type="ECO:0000256" key="8">
    <source>
        <dbReference type="SAM" id="SignalP"/>
    </source>
</evidence>
<accession>A0A2G2WWG9</accession>
<sequence length="362" mass="40557">MSSFYDHILIWFILMISRSILMVKGQPQVPCYFIFGDSVVDNGNNNNLTTSAKANYFPYGIDFPAASQNGRFTNGKNKADFIAKLLGFNDSIPPYSTARGNEILRGVNYGSGVAGIRDETGYALGDRISFNRQLLNHQVTMLRITTILRNITATRSLLNNCLYTIDIGNNDYLNNYLQPRFYPSSLWYTPDRFATLLVQQYGRQLRILHGFGARKVAVSNIGLLGCLPEITSVFGRNASGCADFVNNYVELYNQKLKVLIDSLNTNLPGARYIILNQTSISTGGPPTGLTIFDRPCCMVLPNTRAKGQCIRGQIPCNNRNQYVFFDNFHPTEAANLAIARRSYIAFTRTDAYPVDIRRLVQS</sequence>
<evidence type="ECO:0000256" key="2">
    <source>
        <dbReference type="ARBA" id="ARBA00008668"/>
    </source>
</evidence>
<feature type="signal peptide" evidence="8">
    <location>
        <begin position="1"/>
        <end position="25"/>
    </location>
</feature>
<keyword evidence="5" id="KW-0378">Hydrolase</keyword>
<comment type="subcellular location">
    <subcellularLocation>
        <location evidence="1">Secreted</location>
    </subcellularLocation>
</comment>
<dbReference type="InterPro" id="IPR035669">
    <property type="entry name" value="SGNH_plant_lipase-like"/>
</dbReference>
<keyword evidence="3" id="KW-0964">Secreted</keyword>
<keyword evidence="4 8" id="KW-0732">Signal</keyword>
<dbReference type="Gene3D" id="3.40.50.1110">
    <property type="entry name" value="SGNH hydrolase"/>
    <property type="match status" value="1"/>
</dbReference>
<reference evidence="9 10" key="1">
    <citation type="journal article" date="2017" name="Genome Biol.">
        <title>New reference genome sequences of hot pepper reveal the massive evolution of plant disease-resistance genes by retroduplication.</title>
        <authorList>
            <person name="Kim S."/>
            <person name="Park J."/>
            <person name="Yeom S.I."/>
            <person name="Kim Y.M."/>
            <person name="Seo E."/>
            <person name="Kim K.T."/>
            <person name="Kim M.S."/>
            <person name="Lee J.M."/>
            <person name="Cheong K."/>
            <person name="Shin H.S."/>
            <person name="Kim S.B."/>
            <person name="Han K."/>
            <person name="Lee J."/>
            <person name="Park M."/>
            <person name="Lee H.A."/>
            <person name="Lee H.Y."/>
            <person name="Lee Y."/>
            <person name="Oh S."/>
            <person name="Lee J.H."/>
            <person name="Choi E."/>
            <person name="Choi E."/>
            <person name="Lee S.E."/>
            <person name="Jeon J."/>
            <person name="Kim H."/>
            <person name="Choi G."/>
            <person name="Song H."/>
            <person name="Lee J."/>
            <person name="Lee S.C."/>
            <person name="Kwon J.K."/>
            <person name="Lee H.Y."/>
            <person name="Koo N."/>
            <person name="Hong Y."/>
            <person name="Kim R.W."/>
            <person name="Kang W.H."/>
            <person name="Huh J.H."/>
            <person name="Kang B.C."/>
            <person name="Yang T.J."/>
            <person name="Lee Y.H."/>
            <person name="Bennetzen J.L."/>
            <person name="Choi D."/>
        </authorList>
    </citation>
    <scope>NUCLEOTIDE SEQUENCE [LARGE SCALE GENOMIC DNA]</scope>
    <source>
        <strain evidence="10">cv. PBC81</strain>
    </source>
</reference>
<comment type="caution">
    <text evidence="9">The sequence shown here is derived from an EMBL/GenBank/DDBJ whole genome shotgun (WGS) entry which is preliminary data.</text>
</comment>
<dbReference type="EMBL" id="MLFT02000004">
    <property type="protein sequence ID" value="PHT49577.1"/>
    <property type="molecule type" value="Genomic_DNA"/>
</dbReference>
<evidence type="ECO:0000256" key="4">
    <source>
        <dbReference type="ARBA" id="ARBA00022729"/>
    </source>
</evidence>
<dbReference type="GO" id="GO:0005576">
    <property type="term" value="C:extracellular region"/>
    <property type="evidence" value="ECO:0007669"/>
    <property type="project" value="UniProtKB-SubCell"/>
</dbReference>
<dbReference type="PANTHER" id="PTHR45650">
    <property type="entry name" value="GDSL-LIKE LIPASE/ACYLHYDROLASE-RELATED"/>
    <property type="match status" value="1"/>
</dbReference>
<evidence type="ECO:0000256" key="6">
    <source>
        <dbReference type="ARBA" id="ARBA00022963"/>
    </source>
</evidence>
<reference evidence="10" key="2">
    <citation type="journal article" date="2017" name="J. Anim. Genet.">
        <title>Multiple reference genome sequences of hot pepper reveal the massive evolution of plant disease resistance genes by retroduplication.</title>
        <authorList>
            <person name="Kim S."/>
            <person name="Park J."/>
            <person name="Yeom S.-I."/>
            <person name="Kim Y.-M."/>
            <person name="Seo E."/>
            <person name="Kim K.-T."/>
            <person name="Kim M.-S."/>
            <person name="Lee J.M."/>
            <person name="Cheong K."/>
            <person name="Shin H.-S."/>
            <person name="Kim S.-B."/>
            <person name="Han K."/>
            <person name="Lee J."/>
            <person name="Park M."/>
            <person name="Lee H.-A."/>
            <person name="Lee H.-Y."/>
            <person name="Lee Y."/>
            <person name="Oh S."/>
            <person name="Lee J.H."/>
            <person name="Choi E."/>
            <person name="Choi E."/>
            <person name="Lee S.E."/>
            <person name="Jeon J."/>
            <person name="Kim H."/>
            <person name="Choi G."/>
            <person name="Song H."/>
            <person name="Lee J."/>
            <person name="Lee S.-C."/>
            <person name="Kwon J.-K."/>
            <person name="Lee H.-Y."/>
            <person name="Koo N."/>
            <person name="Hong Y."/>
            <person name="Kim R.W."/>
            <person name="Kang W.-H."/>
            <person name="Huh J.H."/>
            <person name="Kang B.-C."/>
            <person name="Yang T.-J."/>
            <person name="Lee Y.-H."/>
            <person name="Bennetzen J.L."/>
            <person name="Choi D."/>
        </authorList>
    </citation>
    <scope>NUCLEOTIDE SEQUENCE [LARGE SCALE GENOMIC DNA]</scope>
    <source>
        <strain evidence="10">cv. PBC81</strain>
    </source>
</reference>
<proteinExistence type="inferred from homology"/>
<feature type="chain" id="PRO_5013733805" description="GDSL esterase/lipase" evidence="8">
    <location>
        <begin position="26"/>
        <end position="362"/>
    </location>
</feature>
<evidence type="ECO:0008006" key="11">
    <source>
        <dbReference type="Google" id="ProtNLM"/>
    </source>
</evidence>
<dbReference type="GO" id="GO:0016042">
    <property type="term" value="P:lipid catabolic process"/>
    <property type="evidence" value="ECO:0007669"/>
    <property type="project" value="UniProtKB-KW"/>
</dbReference>
<evidence type="ECO:0000313" key="9">
    <source>
        <dbReference type="EMBL" id="PHT49577.1"/>
    </source>
</evidence>
<comment type="similarity">
    <text evidence="2">Belongs to the 'GDSL' lipolytic enzyme family.</text>
</comment>
<dbReference type="Proteomes" id="UP000224567">
    <property type="component" value="Unassembled WGS sequence"/>
</dbReference>
<dbReference type="InterPro" id="IPR036514">
    <property type="entry name" value="SGNH_hydro_sf"/>
</dbReference>
<protein>
    <recommendedName>
        <fullName evidence="11">GDSL esterase/lipase</fullName>
    </recommendedName>
</protein>
<evidence type="ECO:0000256" key="5">
    <source>
        <dbReference type="ARBA" id="ARBA00022801"/>
    </source>
</evidence>